<accession>A0ABW3MAN7</accession>
<proteinExistence type="predicted"/>
<sequence length="112" mass="13277">MRTFLSVMEIRREDDDELLGYLVPVGADWQPTTVFHAPLADPTSEEEAEDILRREGLTALSDPWWVEEAGEWREVRLQEAEPYRIRVRWADPTIEQPAHGHWVDLREQRVRR</sequence>
<dbReference type="EMBL" id="JBHTIS010001273">
    <property type="protein sequence ID" value="MFD1047836.1"/>
    <property type="molecule type" value="Genomic_DNA"/>
</dbReference>
<gene>
    <name evidence="1" type="ORF">ACFQ1S_21005</name>
</gene>
<keyword evidence="2" id="KW-1185">Reference proteome</keyword>
<organism evidence="1 2">
    <name type="scientific">Kibdelosporangium lantanae</name>
    <dbReference type="NCBI Taxonomy" id="1497396"/>
    <lineage>
        <taxon>Bacteria</taxon>
        <taxon>Bacillati</taxon>
        <taxon>Actinomycetota</taxon>
        <taxon>Actinomycetes</taxon>
        <taxon>Pseudonocardiales</taxon>
        <taxon>Pseudonocardiaceae</taxon>
        <taxon>Kibdelosporangium</taxon>
    </lineage>
</organism>
<evidence type="ECO:0000313" key="1">
    <source>
        <dbReference type="EMBL" id="MFD1047836.1"/>
    </source>
</evidence>
<reference evidence="2" key="1">
    <citation type="journal article" date="2019" name="Int. J. Syst. Evol. Microbiol.">
        <title>The Global Catalogue of Microorganisms (GCM) 10K type strain sequencing project: providing services to taxonomists for standard genome sequencing and annotation.</title>
        <authorList>
            <consortium name="The Broad Institute Genomics Platform"/>
            <consortium name="The Broad Institute Genome Sequencing Center for Infectious Disease"/>
            <person name="Wu L."/>
            <person name="Ma J."/>
        </authorList>
    </citation>
    <scope>NUCLEOTIDE SEQUENCE [LARGE SCALE GENOMIC DNA]</scope>
    <source>
        <strain evidence="2">JCM 31486</strain>
    </source>
</reference>
<comment type="caution">
    <text evidence="1">The sequence shown here is derived from an EMBL/GenBank/DDBJ whole genome shotgun (WGS) entry which is preliminary data.</text>
</comment>
<evidence type="ECO:0000313" key="2">
    <source>
        <dbReference type="Proteomes" id="UP001597045"/>
    </source>
</evidence>
<dbReference type="Proteomes" id="UP001597045">
    <property type="component" value="Unassembled WGS sequence"/>
</dbReference>
<protein>
    <submittedName>
        <fullName evidence="1">Uncharacterized protein</fullName>
    </submittedName>
</protein>
<name>A0ABW3MAN7_9PSEU</name>